<keyword evidence="2" id="KW-1185">Reference proteome</keyword>
<sequence>MLTDKEIFALKEDMGDTTNEITIYNWPHKTPASQAETYSIFQCVKPHAPVHKGQTFVMFVDTAHLTGPERAPVVVVVCESASECVSAGSLLSKLEQTRYSHIYLRPEKKTTKEHLSTGSSTRLDPLLTFFGTLKYRAVTDLPDTFVFLDNEALDYLLSDASENLSVPVSTTCHHYHGDKLTAVDTPGYQFANILVEEGLETTLANLSVGNTWFWELG</sequence>
<name>A0A9P4WGU3_9PLEO</name>
<comment type="caution">
    <text evidence="1">The sequence shown here is derived from an EMBL/GenBank/DDBJ whole genome shotgun (WGS) entry which is preliminary data.</text>
</comment>
<dbReference type="Proteomes" id="UP000758155">
    <property type="component" value="Unassembled WGS sequence"/>
</dbReference>
<proteinExistence type="predicted"/>
<dbReference type="AlphaFoldDB" id="A0A9P4WGU3"/>
<dbReference type="OrthoDB" id="3796277at2759"/>
<reference evidence="1" key="1">
    <citation type="submission" date="2019-04" db="EMBL/GenBank/DDBJ databases">
        <title>Sequencing of skin fungus with MAO and IRED activity.</title>
        <authorList>
            <person name="Marsaioli A.J."/>
            <person name="Bonatto J.M.C."/>
            <person name="Reis Junior O."/>
        </authorList>
    </citation>
    <scope>NUCLEOTIDE SEQUENCE</scope>
    <source>
        <strain evidence="1">28M1</strain>
    </source>
</reference>
<protein>
    <submittedName>
        <fullName evidence="1">Uncharacterized protein</fullName>
    </submittedName>
</protein>
<evidence type="ECO:0000313" key="2">
    <source>
        <dbReference type="Proteomes" id="UP000758155"/>
    </source>
</evidence>
<gene>
    <name evidence="1" type="ORF">E8E12_000593</name>
</gene>
<dbReference type="EMBL" id="SWKV01000118">
    <property type="protein sequence ID" value="KAF3031919.1"/>
    <property type="molecule type" value="Genomic_DNA"/>
</dbReference>
<accession>A0A9P4WGU3</accession>
<organism evidence="1 2">
    <name type="scientific">Didymella heteroderae</name>
    <dbReference type="NCBI Taxonomy" id="1769908"/>
    <lineage>
        <taxon>Eukaryota</taxon>
        <taxon>Fungi</taxon>
        <taxon>Dikarya</taxon>
        <taxon>Ascomycota</taxon>
        <taxon>Pezizomycotina</taxon>
        <taxon>Dothideomycetes</taxon>
        <taxon>Pleosporomycetidae</taxon>
        <taxon>Pleosporales</taxon>
        <taxon>Pleosporineae</taxon>
        <taxon>Didymellaceae</taxon>
        <taxon>Didymella</taxon>
    </lineage>
</organism>
<evidence type="ECO:0000313" key="1">
    <source>
        <dbReference type="EMBL" id="KAF3031919.1"/>
    </source>
</evidence>